<dbReference type="CDD" id="cd02440">
    <property type="entry name" value="AdoMet_MTases"/>
    <property type="match status" value="1"/>
</dbReference>
<evidence type="ECO:0000313" key="2">
    <source>
        <dbReference type="EMBL" id="TCK21611.1"/>
    </source>
</evidence>
<keyword evidence="3" id="KW-1185">Reference proteome</keyword>
<proteinExistence type="predicted"/>
<dbReference type="PANTHER" id="PTHR43464:SF23">
    <property type="entry name" value="JUVENILE HORMONE ACID O-METHYLTRANSFERASE"/>
    <property type="match status" value="1"/>
</dbReference>
<protein>
    <submittedName>
        <fullName evidence="2">Methyltransferase family protein</fullName>
    </submittedName>
</protein>
<accession>A0A4R1HKM5</accession>
<dbReference type="Pfam" id="PF13649">
    <property type="entry name" value="Methyltransf_25"/>
    <property type="match status" value="1"/>
</dbReference>
<name>A0A4R1HKM5_PSEEN</name>
<dbReference type="RefSeq" id="WP_165922508.1">
    <property type="nucleotide sequence ID" value="NZ_SMFZ01000002.1"/>
</dbReference>
<sequence length="344" mass="37147">MTEPRPSTSYAGATAHYLSEDRRDAVKRHWEEPATRGMIAAVLDALGPPGHGGPLRVLDVGAGTGDALRLLGETVGPAEVDYLGIDTDPDMVETATELHDGRPGVAFTRHDVREPLQDGPFDLVLSTGVPFSHLRPDEFRAALAALFAAVPRGHRCAAVVDVLGRFSLEWTPNWDRATWRYAMSFFAGTDDVLHSEMTFHSRESLWSAIGGAAADAGARIATAAFHDRSVAVGRHTATAEFAPDVRPYRTLVNRLYDGDVALDVGDLAMRVPDGHAPDAVRRFFGRFTDAWNARLVDARSLERELGTTPAGRVALARSLQALEHGMQSGLGTAHSLSALLVVER</sequence>
<organism evidence="2 3">
    <name type="scientific">Pseudonocardia endophytica</name>
    <dbReference type="NCBI Taxonomy" id="401976"/>
    <lineage>
        <taxon>Bacteria</taxon>
        <taxon>Bacillati</taxon>
        <taxon>Actinomycetota</taxon>
        <taxon>Actinomycetes</taxon>
        <taxon>Pseudonocardiales</taxon>
        <taxon>Pseudonocardiaceae</taxon>
        <taxon>Pseudonocardia</taxon>
    </lineage>
</organism>
<dbReference type="InterPro" id="IPR029063">
    <property type="entry name" value="SAM-dependent_MTases_sf"/>
</dbReference>
<gene>
    <name evidence="2" type="ORF">EV378_5600</name>
</gene>
<dbReference type="Gene3D" id="3.40.50.150">
    <property type="entry name" value="Vaccinia Virus protein VP39"/>
    <property type="match status" value="1"/>
</dbReference>
<evidence type="ECO:0000259" key="1">
    <source>
        <dbReference type="Pfam" id="PF13649"/>
    </source>
</evidence>
<keyword evidence="2" id="KW-0489">Methyltransferase</keyword>
<dbReference type="SUPFAM" id="SSF53335">
    <property type="entry name" value="S-adenosyl-L-methionine-dependent methyltransferases"/>
    <property type="match status" value="1"/>
</dbReference>
<comment type="caution">
    <text evidence="2">The sequence shown here is derived from an EMBL/GenBank/DDBJ whole genome shotgun (WGS) entry which is preliminary data.</text>
</comment>
<dbReference type="AlphaFoldDB" id="A0A4R1HKM5"/>
<dbReference type="InterPro" id="IPR041698">
    <property type="entry name" value="Methyltransf_25"/>
</dbReference>
<dbReference type="EMBL" id="SMFZ01000002">
    <property type="protein sequence ID" value="TCK21611.1"/>
    <property type="molecule type" value="Genomic_DNA"/>
</dbReference>
<dbReference type="PANTHER" id="PTHR43464">
    <property type="entry name" value="METHYLTRANSFERASE"/>
    <property type="match status" value="1"/>
</dbReference>
<keyword evidence="2" id="KW-0808">Transferase</keyword>
<dbReference type="Proteomes" id="UP000295560">
    <property type="component" value="Unassembled WGS sequence"/>
</dbReference>
<dbReference type="GO" id="GO:0010420">
    <property type="term" value="F:polyprenyldihydroxybenzoate methyltransferase activity"/>
    <property type="evidence" value="ECO:0007669"/>
    <property type="project" value="TreeGrafter"/>
</dbReference>
<feature type="domain" description="Methyltransferase" evidence="1">
    <location>
        <begin position="57"/>
        <end position="150"/>
    </location>
</feature>
<reference evidence="2 3" key="1">
    <citation type="submission" date="2019-03" db="EMBL/GenBank/DDBJ databases">
        <title>Sequencing the genomes of 1000 actinobacteria strains.</title>
        <authorList>
            <person name="Klenk H.-P."/>
        </authorList>
    </citation>
    <scope>NUCLEOTIDE SEQUENCE [LARGE SCALE GENOMIC DNA]</scope>
    <source>
        <strain evidence="2 3">DSM 44969</strain>
    </source>
</reference>
<dbReference type="GO" id="GO:0032259">
    <property type="term" value="P:methylation"/>
    <property type="evidence" value="ECO:0007669"/>
    <property type="project" value="UniProtKB-KW"/>
</dbReference>
<evidence type="ECO:0000313" key="3">
    <source>
        <dbReference type="Proteomes" id="UP000295560"/>
    </source>
</evidence>